<evidence type="ECO:0000256" key="1">
    <source>
        <dbReference type="ARBA" id="ARBA00022723"/>
    </source>
</evidence>
<dbReference type="GeneID" id="24820989"/>
<dbReference type="GO" id="GO:0006749">
    <property type="term" value="P:glutathione metabolic process"/>
    <property type="evidence" value="ECO:0007669"/>
    <property type="project" value="InterPro"/>
</dbReference>
<protein>
    <submittedName>
        <fullName evidence="3">Beta-lactamase domain protein</fullName>
    </submittedName>
</protein>
<dbReference type="Pfam" id="PF00581">
    <property type="entry name" value="Rhodanese"/>
    <property type="match status" value="2"/>
</dbReference>
<dbReference type="RefSeq" id="WP_048117500.1">
    <property type="nucleotide sequence ID" value="NZ_CP011070.1"/>
</dbReference>
<dbReference type="GO" id="GO:0050313">
    <property type="term" value="F:sulfur dioxygenase activity"/>
    <property type="evidence" value="ECO:0007669"/>
    <property type="project" value="InterPro"/>
</dbReference>
<dbReference type="InterPro" id="IPR044528">
    <property type="entry name" value="POD-like_MBL-fold"/>
</dbReference>
<keyword evidence="1" id="KW-0479">Metal-binding</keyword>
<reference evidence="3 4" key="2">
    <citation type="journal article" date="2016" name="ISME J.">
        <title>Physiological and genomic characterization of two novel marine thaumarchaeal strains indicates niche differentiation.</title>
        <authorList>
            <person name="Bayer B."/>
            <person name="Vojvoda J."/>
            <person name="Offre P."/>
            <person name="Alves R.J."/>
            <person name="Elisabeth N.H."/>
            <person name="Garcia J.A."/>
            <person name="Volland J.M."/>
            <person name="Srivastava A."/>
            <person name="Schleper C."/>
            <person name="Herndl G.J."/>
        </authorList>
    </citation>
    <scope>NUCLEOTIDE SEQUENCE [LARGE SCALE GENOMIC DNA]</scope>
    <source>
        <strain evidence="3 4">NF5</strain>
    </source>
</reference>
<dbReference type="InterPro" id="IPR036866">
    <property type="entry name" value="RibonucZ/Hydroxyglut_hydro"/>
</dbReference>
<dbReference type="STRING" id="1580092.NADRNF5_1821"/>
<dbReference type="InterPro" id="IPR001279">
    <property type="entry name" value="Metallo-B-lactamas"/>
</dbReference>
<dbReference type="SMART" id="SM00849">
    <property type="entry name" value="Lactamase_B"/>
    <property type="match status" value="1"/>
</dbReference>
<dbReference type="CDD" id="cd07724">
    <property type="entry name" value="POD-like_MBL-fold"/>
    <property type="match status" value="1"/>
</dbReference>
<feature type="domain" description="Rhodanese" evidence="2">
    <location>
        <begin position="21"/>
        <end position="106"/>
    </location>
</feature>
<keyword evidence="4" id="KW-1185">Reference proteome</keyword>
<dbReference type="CDD" id="cd00158">
    <property type="entry name" value="RHOD"/>
    <property type="match status" value="2"/>
</dbReference>
<dbReference type="GO" id="GO:0070813">
    <property type="term" value="P:hydrogen sulfide metabolic process"/>
    <property type="evidence" value="ECO:0007669"/>
    <property type="project" value="TreeGrafter"/>
</dbReference>
<organism evidence="3 4">
    <name type="scientific">Nitrosopumilus adriaticus</name>
    <dbReference type="NCBI Taxonomy" id="1580092"/>
    <lineage>
        <taxon>Archaea</taxon>
        <taxon>Nitrososphaerota</taxon>
        <taxon>Nitrososphaeria</taxon>
        <taxon>Nitrosopumilales</taxon>
        <taxon>Nitrosopumilaceae</taxon>
        <taxon>Nitrosopumilus</taxon>
    </lineage>
</organism>
<dbReference type="SUPFAM" id="SSF56281">
    <property type="entry name" value="Metallo-hydrolase/oxidoreductase"/>
    <property type="match status" value="1"/>
</dbReference>
<dbReference type="HOGENOM" id="CLU_030571_7_2_2"/>
<dbReference type="Proteomes" id="UP000032408">
    <property type="component" value="Chromosome"/>
</dbReference>
<dbReference type="SUPFAM" id="SSF52821">
    <property type="entry name" value="Rhodanese/Cell cycle control phosphatase"/>
    <property type="match status" value="2"/>
</dbReference>
<dbReference type="InterPro" id="IPR036873">
    <property type="entry name" value="Rhodanese-like_dom_sf"/>
</dbReference>
<dbReference type="GO" id="GO:0046872">
    <property type="term" value="F:metal ion binding"/>
    <property type="evidence" value="ECO:0007669"/>
    <property type="project" value="UniProtKB-KW"/>
</dbReference>
<dbReference type="SMART" id="SM00450">
    <property type="entry name" value="RHOD"/>
    <property type="match status" value="2"/>
</dbReference>
<dbReference type="OrthoDB" id="9180at2157"/>
<evidence type="ECO:0000313" key="3">
    <source>
        <dbReference type="EMBL" id="AJW71499.1"/>
    </source>
</evidence>
<dbReference type="PANTHER" id="PTHR43084:SF1">
    <property type="entry name" value="PERSULFIDE DIOXYGENASE ETHE1, MITOCHONDRIAL"/>
    <property type="match status" value="1"/>
</dbReference>
<dbReference type="InterPro" id="IPR001763">
    <property type="entry name" value="Rhodanese-like_dom"/>
</dbReference>
<evidence type="ECO:0000313" key="4">
    <source>
        <dbReference type="Proteomes" id="UP000032408"/>
    </source>
</evidence>
<evidence type="ECO:0000259" key="2">
    <source>
        <dbReference type="PROSITE" id="PS50206"/>
    </source>
</evidence>
<dbReference type="Gene3D" id="3.60.15.10">
    <property type="entry name" value="Ribonuclease Z/Hydroxyacylglutathione hydrolase-like"/>
    <property type="match status" value="1"/>
</dbReference>
<name>A0A0D5C3X4_9ARCH</name>
<gene>
    <name evidence="3" type="ORF">NADRNF5_1821</name>
</gene>
<dbReference type="KEGG" id="nin:NADRNF5_1821"/>
<sequence length="468" mass="52350">MDKTTENLGVTPEELNDDLVQQKPILLFDIREKDIFVKSHIEGSVHAVCDAQAKEKIMPKIPKNTKIVLISEPEDFAKETASMMKSFGLDAHYLEGGFSAWTGKISLGQTGKIITPDKLAQKLDSVFLLDVRDNDEFTEFQIPGSVNIPLEKLFDTKTISNIPKDKEIVTICPHGNRAMIASFALSRAGLDSQTLAGGLVGWNQFLKDVTVVTEPIKITQIQKVGKGCLSHIVESNGDAVVIDPLYPFEKYIDISKQEGFQITAVFDTHLHADHVSAARDLAKTIGAKLYLSKYEEYDYDANFVEDSDEVAFGKTKLRVIHTPGHTPGSLSYVVDEKYVFTGDILFVESIGRPDLRDNAEEFTEDLHNTLHNKLLRLSDDTMVFPTHHGDVEPIDDAFYSTIQQAKKLPWLDIPKQVFIKKVVAITRPRPMNYRKIITVNKGELELMHSQIPDLEIGPNRCAIDTGNI</sequence>
<dbReference type="AlphaFoldDB" id="A0A0D5C3X4"/>
<dbReference type="InterPro" id="IPR051682">
    <property type="entry name" value="Mito_Persulfide_Diox"/>
</dbReference>
<dbReference type="EMBL" id="CP011070">
    <property type="protein sequence ID" value="AJW71499.1"/>
    <property type="molecule type" value="Genomic_DNA"/>
</dbReference>
<feature type="domain" description="Rhodanese" evidence="2">
    <location>
        <begin position="122"/>
        <end position="211"/>
    </location>
</feature>
<dbReference type="Pfam" id="PF00753">
    <property type="entry name" value="Lactamase_B"/>
    <property type="match status" value="1"/>
</dbReference>
<dbReference type="Gene3D" id="3.40.250.10">
    <property type="entry name" value="Rhodanese-like domain"/>
    <property type="match status" value="2"/>
</dbReference>
<dbReference type="PANTHER" id="PTHR43084">
    <property type="entry name" value="PERSULFIDE DIOXYGENASE ETHE1"/>
    <property type="match status" value="1"/>
</dbReference>
<reference evidence="4" key="1">
    <citation type="submission" date="2015-03" db="EMBL/GenBank/DDBJ databases">
        <title>Characterization of two novel Thaumarchaeota isolated from the Northern Adriatic Sea.</title>
        <authorList>
            <person name="Bayer B."/>
            <person name="Vojvoda J."/>
            <person name="Offre P."/>
            <person name="Srivastava A."/>
            <person name="Elisabeth N."/>
            <person name="Garcia J.A.L."/>
            <person name="Schleper C."/>
            <person name="Herndl G.J."/>
        </authorList>
    </citation>
    <scope>NUCLEOTIDE SEQUENCE [LARGE SCALE GENOMIC DNA]</scope>
    <source>
        <strain evidence="4">NF5</strain>
    </source>
</reference>
<dbReference type="PROSITE" id="PS50206">
    <property type="entry name" value="RHODANESE_3"/>
    <property type="match status" value="2"/>
</dbReference>
<accession>A0A0D5C3X4</accession>
<proteinExistence type="predicted"/>